<keyword evidence="5" id="KW-0375">Hydrogen ion transport</keyword>
<keyword evidence="2" id="KW-0813">Transport</keyword>
<dbReference type="CDD" id="cd16495">
    <property type="entry name" value="RING_CH-C4HC3_MARCH"/>
    <property type="match status" value="1"/>
</dbReference>
<dbReference type="Gene3D" id="3.30.40.10">
    <property type="entry name" value="Zinc/RING finger domain, C3HC4 (zinc finger)"/>
    <property type="match status" value="1"/>
</dbReference>
<evidence type="ECO:0000313" key="12">
    <source>
        <dbReference type="EMBL" id="BEI94872.1"/>
    </source>
</evidence>
<feature type="transmembrane region" description="Helical" evidence="10">
    <location>
        <begin position="451"/>
        <end position="472"/>
    </location>
</feature>
<feature type="region of interest" description="Disordered" evidence="9">
    <location>
        <begin position="1"/>
        <end position="201"/>
    </location>
</feature>
<keyword evidence="13" id="KW-1185">Reference proteome</keyword>
<evidence type="ECO:0000256" key="2">
    <source>
        <dbReference type="ARBA" id="ARBA00022448"/>
    </source>
</evidence>
<dbReference type="Pfam" id="PF12906">
    <property type="entry name" value="RINGv"/>
    <property type="match status" value="1"/>
</dbReference>
<accession>A0AA48LAB7</accession>
<feature type="transmembrane region" description="Helical" evidence="10">
    <location>
        <begin position="419"/>
        <end position="439"/>
    </location>
</feature>
<protein>
    <recommendedName>
        <fullName evidence="11">RING-CH-type domain-containing protein</fullName>
    </recommendedName>
</protein>
<proteinExistence type="inferred from homology"/>
<dbReference type="GO" id="GO:0016471">
    <property type="term" value="C:vacuolar proton-transporting V-type ATPase complex"/>
    <property type="evidence" value="ECO:0007669"/>
    <property type="project" value="InterPro"/>
</dbReference>
<feature type="transmembrane region" description="Helical" evidence="10">
    <location>
        <begin position="392"/>
        <end position="413"/>
    </location>
</feature>
<keyword evidence="3" id="KW-0479">Metal-binding</keyword>
<evidence type="ECO:0000256" key="6">
    <source>
        <dbReference type="ARBA" id="ARBA00022833"/>
    </source>
</evidence>
<comment type="function">
    <text evidence="8">Subunit of the V1 complex of vacuolar(H+)-ATPase (V-ATPase), a multisubunit enzyme composed of a peripheral complex (V1) that hydrolyzes ATP and a membrane integral complex (V0) that translocates protons. V-ATPase is responsible for acidifying and maintaining the pH of intracellular compartments.</text>
</comment>
<evidence type="ECO:0000256" key="1">
    <source>
        <dbReference type="ARBA" id="ARBA00010066"/>
    </source>
</evidence>
<dbReference type="FunFam" id="1.20.5.2950:FF:000001">
    <property type="entry name" value="V-type proton ATPase subunit G"/>
    <property type="match status" value="1"/>
</dbReference>
<feature type="domain" description="RING-CH-type" evidence="11">
    <location>
        <begin position="199"/>
        <end position="267"/>
    </location>
</feature>
<dbReference type="PANTHER" id="PTHR46347:SF1">
    <property type="entry name" value="RING_FYVE_PHD ZINC FINGER SUPERFAMILY PROTEIN"/>
    <property type="match status" value="1"/>
</dbReference>
<evidence type="ECO:0000256" key="3">
    <source>
        <dbReference type="ARBA" id="ARBA00022723"/>
    </source>
</evidence>
<dbReference type="Pfam" id="PF03179">
    <property type="entry name" value="V-ATPase_G"/>
    <property type="match status" value="1"/>
</dbReference>
<organism evidence="12 13">
    <name type="scientific">Cutaneotrichosporon cavernicola</name>
    <dbReference type="NCBI Taxonomy" id="279322"/>
    <lineage>
        <taxon>Eukaryota</taxon>
        <taxon>Fungi</taxon>
        <taxon>Dikarya</taxon>
        <taxon>Basidiomycota</taxon>
        <taxon>Agaricomycotina</taxon>
        <taxon>Tremellomycetes</taxon>
        <taxon>Trichosporonales</taxon>
        <taxon>Trichosporonaceae</taxon>
        <taxon>Cutaneotrichosporon</taxon>
    </lineage>
</organism>
<name>A0AA48LAB7_9TREE</name>
<sequence>MAREDDEAAVDTFLLRISPDPAPAPAPATLETAGHRAPQSTMADGPDVEVGSARDNLPPEQLRMAEGSLPTVQSPTMPSVPGVQDHDPEQDLESQRRARAERLAAEEQEALESEEQLVAGREASAAEETTAVDEAEGVEKQQPMPEAAEGKPQLEMPDGLEGLRRRRPDPEVHPPDSVTDTPRPPPESVLQEARSGEATPAGDEQQCRICFGGREEEAELGRLISPCLCAGSMRYVHVQCINQWRGTGVNAKTFLECPQCHHQYAIRRTLASGLATSKTILYLLTTVLFLLITFICGHVLLRYLVAAAQVAAEADKAAESAKTGAKAKTGGMTRHGDVWENEDGSVIIAAPGLTLVYDVIVEAVDIFLGLAAAAYDMWPRDGRSFHTRASRLALAATIRLILGLSVLGSLSFLSLLASLSLFAPLQLVYTIFGTGVFRGPLENIRRRAPNIGGILVILAVAIGVVNSIVSVYDVVRAIARKLLTYVETQILEVNPEQARLAREAAARQPHWFDTWVAERRWRRIRGWYEVWVRLWEWMKEAWQAGMASLKASVEARVNAAERAREVEGEAANSQGIQTLLEAEKEASKVVTKARQYRVQKLKDARTEAAKEIAEYKAQKEADFKKFESEHTSHKSTSQSTIDESTKKQLAEVESSMQKNRGAALTKIVDRVLTVEPKLHPNLKKVEA</sequence>
<keyword evidence="4" id="KW-0863">Zinc-finger</keyword>
<feature type="compositionally biased region" description="Low complexity" evidence="9">
    <location>
        <begin position="116"/>
        <end position="129"/>
    </location>
</feature>
<dbReference type="PANTHER" id="PTHR46347">
    <property type="entry name" value="RING/FYVE/PHD ZINC FINGER SUPERFAMILY PROTEIN"/>
    <property type="match status" value="1"/>
</dbReference>
<dbReference type="GeneID" id="85498742"/>
<evidence type="ECO:0000256" key="9">
    <source>
        <dbReference type="SAM" id="MobiDB-lite"/>
    </source>
</evidence>
<evidence type="ECO:0000256" key="10">
    <source>
        <dbReference type="SAM" id="Phobius"/>
    </source>
</evidence>
<feature type="transmembrane region" description="Helical" evidence="10">
    <location>
        <begin position="280"/>
        <end position="301"/>
    </location>
</feature>
<dbReference type="Gene3D" id="1.20.5.2950">
    <property type="match status" value="1"/>
</dbReference>
<dbReference type="InterPro" id="IPR005124">
    <property type="entry name" value="V-ATPase_G"/>
</dbReference>
<comment type="similarity">
    <text evidence="1">Belongs to the V-ATPase G subunit family.</text>
</comment>
<dbReference type="InterPro" id="IPR011016">
    <property type="entry name" value="Znf_RING-CH"/>
</dbReference>
<dbReference type="SMART" id="SM00744">
    <property type="entry name" value="RINGv"/>
    <property type="match status" value="1"/>
</dbReference>
<evidence type="ECO:0000256" key="4">
    <source>
        <dbReference type="ARBA" id="ARBA00022771"/>
    </source>
</evidence>
<dbReference type="EMBL" id="AP028219">
    <property type="protein sequence ID" value="BEI94872.1"/>
    <property type="molecule type" value="Genomic_DNA"/>
</dbReference>
<evidence type="ECO:0000313" key="13">
    <source>
        <dbReference type="Proteomes" id="UP001233271"/>
    </source>
</evidence>
<dbReference type="NCBIfam" id="TIGR01147">
    <property type="entry name" value="V_ATP_synt_G"/>
    <property type="match status" value="1"/>
</dbReference>
<gene>
    <name evidence="12" type="ORF">CcaverHIS019_0704530</name>
</gene>
<feature type="compositionally biased region" description="Acidic residues" evidence="9">
    <location>
        <begin position="106"/>
        <end position="115"/>
    </location>
</feature>
<dbReference type="GO" id="GO:0046961">
    <property type="term" value="F:proton-transporting ATPase activity, rotational mechanism"/>
    <property type="evidence" value="ECO:0007669"/>
    <property type="project" value="InterPro"/>
</dbReference>
<dbReference type="PROSITE" id="PS51292">
    <property type="entry name" value="ZF_RING_CH"/>
    <property type="match status" value="1"/>
</dbReference>
<dbReference type="InterPro" id="IPR013083">
    <property type="entry name" value="Znf_RING/FYVE/PHD"/>
</dbReference>
<dbReference type="KEGG" id="ccac:CcaHIS019_0704530"/>
<keyword evidence="10" id="KW-1133">Transmembrane helix</keyword>
<dbReference type="Proteomes" id="UP001233271">
    <property type="component" value="Chromosome 7b"/>
</dbReference>
<evidence type="ECO:0000256" key="5">
    <source>
        <dbReference type="ARBA" id="ARBA00022781"/>
    </source>
</evidence>
<feature type="compositionally biased region" description="Basic and acidic residues" evidence="9">
    <location>
        <begin position="84"/>
        <end position="105"/>
    </location>
</feature>
<feature type="region of interest" description="Disordered" evidence="9">
    <location>
        <begin position="625"/>
        <end position="660"/>
    </location>
</feature>
<evidence type="ECO:0000256" key="8">
    <source>
        <dbReference type="ARBA" id="ARBA00046254"/>
    </source>
</evidence>
<dbReference type="RefSeq" id="XP_060460137.1">
    <property type="nucleotide sequence ID" value="XM_060603887.1"/>
</dbReference>
<evidence type="ECO:0000259" key="11">
    <source>
        <dbReference type="PROSITE" id="PS51292"/>
    </source>
</evidence>
<keyword evidence="10" id="KW-0812">Transmembrane</keyword>
<dbReference type="GO" id="GO:0008270">
    <property type="term" value="F:zinc ion binding"/>
    <property type="evidence" value="ECO:0007669"/>
    <property type="project" value="UniProtKB-KW"/>
</dbReference>
<keyword evidence="10" id="KW-0472">Membrane</keyword>
<dbReference type="AlphaFoldDB" id="A0AA48LAB7"/>
<evidence type="ECO:0000256" key="7">
    <source>
        <dbReference type="ARBA" id="ARBA00023065"/>
    </source>
</evidence>
<dbReference type="SUPFAM" id="SSF57850">
    <property type="entry name" value="RING/U-box"/>
    <property type="match status" value="1"/>
</dbReference>
<reference evidence="12" key="1">
    <citation type="journal article" date="2023" name="BMC Genomics">
        <title>Chromosome-level genome assemblies of Cutaneotrichosporon spp. (Trichosporonales, Basidiomycota) reveal imbalanced evolution between nucleotide sequences and chromosome synteny.</title>
        <authorList>
            <person name="Kobayashi Y."/>
            <person name="Kayamori A."/>
            <person name="Aoki K."/>
            <person name="Shiwa Y."/>
            <person name="Matsutani M."/>
            <person name="Fujita N."/>
            <person name="Sugita T."/>
            <person name="Iwasaki W."/>
            <person name="Tanaka N."/>
            <person name="Takashima M."/>
        </authorList>
    </citation>
    <scope>NUCLEOTIDE SEQUENCE</scope>
    <source>
        <strain evidence="12">HIS019</strain>
    </source>
</reference>
<keyword evidence="7" id="KW-0406">Ion transport</keyword>
<keyword evidence="6" id="KW-0862">Zinc</keyword>